<feature type="chain" id="PRO_5007818462" description="Dicarboxylate transport domain-containing protein" evidence="1">
    <location>
        <begin position="18"/>
        <end position="662"/>
    </location>
</feature>
<sequence length="662" mass="69194">MLLVLLGVLAGPVRAGAVFSATTLQLPGATLQQVHGEIVPAAGGGLRVRIDADRLDLPAMGWRRVPLHLDGVLQRDPEHRWLLAGALQLKSAPGSAMSDATVDLQVDVAANTLLLDVRQGVAQATVAVPLDQPTHAQIQLKKLPFGWLQGLLGTVWAGKATGGRIDALMALDLRDPGLQASGQFSVSSLGVDSTSGKLAAQGLGGSGRFSLDTTQGPAKINLESTLRGGELLLGPVYANLPAHAVQLSMDAVADAGRLAIDRLRVGDPDALALNGAMAFDAKGDLQSLNLSRLELGFPAAYDRYGKAWLAAMGLHDMTIRGDLDATLDLRQDGLHAFKFDTDGLDLADGDGRFAVQRLKGGFDWIRSGSRPPTDLDWQSLSVYKLVNGPVRSRWQSDDGTLNLQKPVSMGLLGGQVRLSQLAWAPAAAQGQQLNASLAVTGVDMAAFSRTMGWPAFPGTLGGAITGLSVSDDRIALNGGLSVSVFGGFVDVTGLSLQQPFGDNPVLAGDIALRQLDLGAITSVFDFGSITGPLDGHVNGLRLVNWQPVAFDAQLLADQGGRISQRAVNNLTSVGGGGIAAGLQGAVLKLFKTFGYKRIGLNCRLQGSLCHMSGLEPNSGGYTIVEGSGLPHLEVIGHESDVDWPTLVRRLKAAVAGGGPEVR</sequence>
<accession>A0A160MZA7</accession>
<evidence type="ECO:0000313" key="3">
    <source>
        <dbReference type="Proteomes" id="UP000077255"/>
    </source>
</evidence>
<dbReference type="OrthoDB" id="6191549at2"/>
<name>A0A160MZA7_9GAMM</name>
<gene>
    <name evidence="2" type="ORF">ATSB10_08430</name>
</gene>
<dbReference type="STRING" id="445710.ATSB10_08430"/>
<dbReference type="Proteomes" id="UP000077255">
    <property type="component" value="Chromosome"/>
</dbReference>
<dbReference type="AlphaFoldDB" id="A0A160MZA7"/>
<evidence type="ECO:0000313" key="2">
    <source>
        <dbReference type="EMBL" id="AND68297.1"/>
    </source>
</evidence>
<feature type="signal peptide" evidence="1">
    <location>
        <begin position="1"/>
        <end position="17"/>
    </location>
</feature>
<evidence type="ECO:0008006" key="4">
    <source>
        <dbReference type="Google" id="ProtNLM"/>
    </source>
</evidence>
<evidence type="ECO:0000256" key="1">
    <source>
        <dbReference type="SAM" id="SignalP"/>
    </source>
</evidence>
<dbReference type="KEGG" id="dtx:ATSB10_08430"/>
<dbReference type="RefSeq" id="WP_083966066.1">
    <property type="nucleotide sequence ID" value="NZ_CP014841.1"/>
</dbReference>
<organism evidence="2 3">
    <name type="scientific">Dyella thiooxydans</name>
    <dbReference type="NCBI Taxonomy" id="445710"/>
    <lineage>
        <taxon>Bacteria</taxon>
        <taxon>Pseudomonadati</taxon>
        <taxon>Pseudomonadota</taxon>
        <taxon>Gammaproteobacteria</taxon>
        <taxon>Lysobacterales</taxon>
        <taxon>Rhodanobacteraceae</taxon>
        <taxon>Dyella</taxon>
    </lineage>
</organism>
<keyword evidence="3" id="KW-1185">Reference proteome</keyword>
<keyword evidence="1" id="KW-0732">Signal</keyword>
<dbReference type="EMBL" id="CP014841">
    <property type="protein sequence ID" value="AND68297.1"/>
    <property type="molecule type" value="Genomic_DNA"/>
</dbReference>
<reference evidence="2 3" key="1">
    <citation type="submission" date="2016-02" db="EMBL/GenBank/DDBJ databases">
        <title>Complete genome sequencing and analysis of ATSB10, Dyella thiooxydans isolated from rhizosphere soil of sunflower (Helianthus annuus L.).</title>
        <authorList>
            <person name="Lee Y."/>
            <person name="Hwangbo K."/>
            <person name="Chung H."/>
            <person name="Yoo J."/>
            <person name="Kim K.Y."/>
            <person name="Sa T.M."/>
            <person name="Um Y."/>
            <person name="Madhaiyan M."/>
        </authorList>
    </citation>
    <scope>NUCLEOTIDE SEQUENCE [LARGE SCALE GENOMIC DNA]</scope>
    <source>
        <strain evidence="2 3">ATSB10</strain>
    </source>
</reference>
<proteinExistence type="predicted"/>
<dbReference type="PATRIC" id="fig|445710.3.peg.840"/>
<protein>
    <recommendedName>
        <fullName evidence="4">Dicarboxylate transport domain-containing protein</fullName>
    </recommendedName>
</protein>